<feature type="region of interest" description="Disordered" evidence="1">
    <location>
        <begin position="1"/>
        <end position="38"/>
    </location>
</feature>
<feature type="compositionally biased region" description="Basic residues" evidence="1">
    <location>
        <begin position="1"/>
        <end position="11"/>
    </location>
</feature>
<comment type="caution">
    <text evidence="2">The sequence shown here is derived from an EMBL/GenBank/DDBJ whole genome shotgun (WGS) entry which is preliminary data.</text>
</comment>
<protein>
    <submittedName>
        <fullName evidence="2">Uncharacterized protein</fullName>
    </submittedName>
</protein>
<dbReference type="Proteomes" id="UP001498398">
    <property type="component" value="Unassembled WGS sequence"/>
</dbReference>
<proteinExistence type="predicted"/>
<reference evidence="2 3" key="1">
    <citation type="submission" date="2024-01" db="EMBL/GenBank/DDBJ databases">
        <title>A draft genome for the cacao thread blight pathogen Marasmiellus scandens.</title>
        <authorList>
            <person name="Baruah I.K."/>
            <person name="Leung J."/>
            <person name="Bukari Y."/>
            <person name="Amoako-Attah I."/>
            <person name="Meinhardt L.W."/>
            <person name="Bailey B.A."/>
            <person name="Cohen S.P."/>
        </authorList>
    </citation>
    <scope>NUCLEOTIDE SEQUENCE [LARGE SCALE GENOMIC DNA]</scope>
    <source>
        <strain evidence="2 3">GH-19</strain>
    </source>
</reference>
<evidence type="ECO:0000313" key="3">
    <source>
        <dbReference type="Proteomes" id="UP001498398"/>
    </source>
</evidence>
<keyword evidence="3" id="KW-1185">Reference proteome</keyword>
<sequence>MPSSPRKKTSNKPKSGEGSPVKKKRNPNLIPRDDVPSEAKGTQRAFQIHICVAMGILNSAQAPVTAPAVLKKRFAERYPSQEHFSELVRTIKQRKYYHDHAATGNSLSKDVANVEDLTLRTLFSLLDRYQFDQFCPDLADSPDSDYNSAMRTFAIDSFTQACRIGGYSRFGIHPMVAGDLGMLEMIYDSYVFHTIKNKSRKEARDPGAAQRQAEDNATGQRRRELAQQRDEYLKRIGCKSRVRKAFSGSYCVSEDELAVDERGFPRLLNGQPYYHIRQVPGRNPVVTDLARRIDTAIQKGGLGATVEPAFSNKKASRSKFSKRVRIVPEEPILPPKPYIPSEVPLDYFTPVFFNGLAKAERTNYSHLPYLAFPPERDADWLFKHFEEWATIDNKE</sequence>
<organism evidence="2 3">
    <name type="scientific">Marasmiellus scandens</name>
    <dbReference type="NCBI Taxonomy" id="2682957"/>
    <lineage>
        <taxon>Eukaryota</taxon>
        <taxon>Fungi</taxon>
        <taxon>Dikarya</taxon>
        <taxon>Basidiomycota</taxon>
        <taxon>Agaricomycotina</taxon>
        <taxon>Agaricomycetes</taxon>
        <taxon>Agaricomycetidae</taxon>
        <taxon>Agaricales</taxon>
        <taxon>Marasmiineae</taxon>
        <taxon>Omphalotaceae</taxon>
        <taxon>Marasmiellus</taxon>
    </lineage>
</organism>
<gene>
    <name evidence="2" type="ORF">VKT23_015528</name>
</gene>
<feature type="region of interest" description="Disordered" evidence="1">
    <location>
        <begin position="201"/>
        <end position="222"/>
    </location>
</feature>
<accession>A0ABR1IXE0</accession>
<evidence type="ECO:0000313" key="2">
    <source>
        <dbReference type="EMBL" id="KAK7443745.1"/>
    </source>
</evidence>
<dbReference type="EMBL" id="JBANRG010000053">
    <property type="protein sequence ID" value="KAK7443745.1"/>
    <property type="molecule type" value="Genomic_DNA"/>
</dbReference>
<evidence type="ECO:0000256" key="1">
    <source>
        <dbReference type="SAM" id="MobiDB-lite"/>
    </source>
</evidence>
<name>A0ABR1IXE0_9AGAR</name>